<organism evidence="2 3">
    <name type="scientific">Flemingia macrophylla</name>
    <dbReference type="NCBI Taxonomy" id="520843"/>
    <lineage>
        <taxon>Eukaryota</taxon>
        <taxon>Viridiplantae</taxon>
        <taxon>Streptophyta</taxon>
        <taxon>Embryophyta</taxon>
        <taxon>Tracheophyta</taxon>
        <taxon>Spermatophyta</taxon>
        <taxon>Magnoliopsida</taxon>
        <taxon>eudicotyledons</taxon>
        <taxon>Gunneridae</taxon>
        <taxon>Pentapetalae</taxon>
        <taxon>rosids</taxon>
        <taxon>fabids</taxon>
        <taxon>Fabales</taxon>
        <taxon>Fabaceae</taxon>
        <taxon>Papilionoideae</taxon>
        <taxon>50 kb inversion clade</taxon>
        <taxon>NPAAA clade</taxon>
        <taxon>indigoferoid/millettioid clade</taxon>
        <taxon>Phaseoleae</taxon>
        <taxon>Flemingia</taxon>
    </lineage>
</organism>
<dbReference type="AlphaFoldDB" id="A0ABD1N2E7"/>
<dbReference type="Pfam" id="PF01823">
    <property type="entry name" value="MACPF"/>
    <property type="match status" value="1"/>
</dbReference>
<evidence type="ECO:0000313" key="3">
    <source>
        <dbReference type="Proteomes" id="UP001603857"/>
    </source>
</evidence>
<gene>
    <name evidence="2" type="ORF">Fmac_010206</name>
</gene>
<dbReference type="PROSITE" id="PS51412">
    <property type="entry name" value="MACPF_2"/>
    <property type="match status" value="1"/>
</dbReference>
<dbReference type="InterPro" id="IPR044663">
    <property type="entry name" value="CAD1/NSL1-like"/>
</dbReference>
<protein>
    <recommendedName>
        <fullName evidence="1">MACPF domain-containing protein</fullName>
    </recommendedName>
</protein>
<evidence type="ECO:0000313" key="2">
    <source>
        <dbReference type="EMBL" id="KAL2342266.1"/>
    </source>
</evidence>
<dbReference type="InterPro" id="IPR020864">
    <property type="entry name" value="MACPF"/>
</dbReference>
<feature type="domain" description="MACPF" evidence="1">
    <location>
        <begin position="1"/>
        <end position="330"/>
    </location>
</feature>
<name>A0ABD1N2E7_9FABA</name>
<dbReference type="EMBL" id="JBGMDY010000003">
    <property type="protein sequence ID" value="KAL2342266.1"/>
    <property type="molecule type" value="Genomic_DNA"/>
</dbReference>
<dbReference type="PANTHER" id="PTHR33199">
    <property type="entry name" value="MACPF DOMAIN-CONTAINING PROTEIN CAD1"/>
    <property type="match status" value="1"/>
</dbReference>
<dbReference type="PANTHER" id="PTHR33199:SF1">
    <property type="entry name" value="OS01G0958700 PROTEIN"/>
    <property type="match status" value="1"/>
</dbReference>
<sequence length="603" mass="67701">MALKVPAHKAAEIAIGSIGRGYDISLDIRLKYCKGDSLNSRLIEIDENDVREVVLPGGVSIPNVSKSIKCDKGERTRFRSDVLSFQQMSEQFNQELSLTGKIPSGLFNTMFEFSGIWQRDAAHTKSLAFDGVLITLYTVALEKSQMVLCDHVKNAVPSSWDPPALARFIDTFGTHIIVGMKMGGKDVIYLKQQHSSTLQPADVQKKLKEMADRRFLDANGHYNIASDQVFPNDKFGTREQRLTFANFSPSSSYSHKEDIGICKRRGGSDNKNLSHNEWLQTVQFEPDVISMSFIPITSLLNGVPGSGFLSHAINLYLRYKPPIEELHQFLEFQLPRQWAPVFSELPLGPQRKQRSSASLQFSFMGPKLYVNTTQVDVGKRPVTGLRLYLEGKKSNRLAIHLQHLSSLPKIFQLEDDPNENFQRKSYDRRFYEKVQWKNFSHVCTAPVESEEDLSIVTGAQLQVENYGIKNILFLRLRFSTVLGAKAVKHPEWEGSPKLGAKSGLISTLISQHFTATFQKPPPRPADVNINSAVYPGGPPVPVQAPKLLKFVDTTEMTRGPQESPGYWVVSGAKLVVDKGKISLRVKYSLLTMVLPDEEMLDEQ</sequence>
<keyword evidence="3" id="KW-1185">Reference proteome</keyword>
<comment type="caution">
    <text evidence="2">The sequence shown here is derived from an EMBL/GenBank/DDBJ whole genome shotgun (WGS) entry which is preliminary data.</text>
</comment>
<dbReference type="Proteomes" id="UP001603857">
    <property type="component" value="Unassembled WGS sequence"/>
</dbReference>
<accession>A0ABD1N2E7</accession>
<dbReference type="SMART" id="SM00457">
    <property type="entry name" value="MACPF"/>
    <property type="match status" value="1"/>
</dbReference>
<proteinExistence type="predicted"/>
<reference evidence="2 3" key="1">
    <citation type="submission" date="2024-08" db="EMBL/GenBank/DDBJ databases">
        <title>Insights into the chromosomal genome structure of Flemingia macrophylla.</title>
        <authorList>
            <person name="Ding Y."/>
            <person name="Zhao Y."/>
            <person name="Bi W."/>
            <person name="Wu M."/>
            <person name="Zhao G."/>
            <person name="Gong Y."/>
            <person name="Li W."/>
            <person name="Zhang P."/>
        </authorList>
    </citation>
    <scope>NUCLEOTIDE SEQUENCE [LARGE SCALE GENOMIC DNA]</scope>
    <source>
        <strain evidence="2">DYQJB</strain>
        <tissue evidence="2">Leaf</tissue>
    </source>
</reference>
<evidence type="ECO:0000259" key="1">
    <source>
        <dbReference type="PROSITE" id="PS51412"/>
    </source>
</evidence>